<dbReference type="InterPro" id="IPR004722">
    <property type="entry name" value="DHOase"/>
</dbReference>
<evidence type="ECO:0000256" key="4">
    <source>
        <dbReference type="ARBA" id="ARBA00022801"/>
    </source>
</evidence>
<gene>
    <name evidence="6 8" type="primary">pyrC</name>
    <name evidence="8" type="ORF">EAL2_c09460</name>
</gene>
<comment type="cofactor">
    <cofactor evidence="6">
        <name>Zn(2+)</name>
        <dbReference type="ChEBI" id="CHEBI:29105"/>
    </cofactor>
    <text evidence="6">Binds 2 Zn(2+) ions per subunit.</text>
</comment>
<dbReference type="GO" id="GO:0008270">
    <property type="term" value="F:zinc ion binding"/>
    <property type="evidence" value="ECO:0007669"/>
    <property type="project" value="UniProtKB-UniRule"/>
</dbReference>
<dbReference type="AlphaFoldDB" id="W8T5W5"/>
<evidence type="ECO:0000256" key="2">
    <source>
        <dbReference type="ARBA" id="ARBA00010286"/>
    </source>
</evidence>
<dbReference type="PANTHER" id="PTHR43668">
    <property type="entry name" value="ALLANTOINASE"/>
    <property type="match status" value="1"/>
</dbReference>
<dbReference type="UniPathway" id="UPA00070">
    <property type="reaction ID" value="UER00117"/>
</dbReference>
<evidence type="ECO:0000313" key="9">
    <source>
        <dbReference type="Proteomes" id="UP000019591"/>
    </source>
</evidence>
<feature type="binding site" evidence="6">
    <location>
        <position position="280"/>
    </location>
    <ligand>
        <name>Zn(2+)</name>
        <dbReference type="ChEBI" id="CHEBI:29105"/>
        <label>1</label>
    </ligand>
</feature>
<dbReference type="GO" id="GO:0005737">
    <property type="term" value="C:cytoplasm"/>
    <property type="evidence" value="ECO:0007669"/>
    <property type="project" value="TreeGrafter"/>
</dbReference>
<keyword evidence="4 6" id="KW-0378">Hydrolase</keyword>
<feature type="binding site" evidence="6">
    <location>
        <position position="284"/>
    </location>
    <ligand>
        <name>substrate</name>
    </ligand>
</feature>
<dbReference type="GO" id="GO:0004151">
    <property type="term" value="F:dihydroorotase activity"/>
    <property type="evidence" value="ECO:0007669"/>
    <property type="project" value="UniProtKB-UniRule"/>
</dbReference>
<dbReference type="eggNOG" id="COG0044">
    <property type="taxonomic scope" value="Bacteria"/>
</dbReference>
<dbReference type="STRING" id="1286171.EAL2_c09460"/>
<dbReference type="OrthoDB" id="9765462at2"/>
<dbReference type="Gene3D" id="3.20.20.140">
    <property type="entry name" value="Metal-dependent hydrolases"/>
    <property type="match status" value="1"/>
</dbReference>
<dbReference type="PROSITE" id="PS00483">
    <property type="entry name" value="DIHYDROOROTASE_2"/>
    <property type="match status" value="1"/>
</dbReference>
<dbReference type="InterPro" id="IPR002195">
    <property type="entry name" value="Dihydroorotase_CS"/>
</dbReference>
<reference evidence="8 9" key="1">
    <citation type="journal article" date="2014" name="Genome Announc.">
        <title>Complete Genome Sequence of Amino Acid-Utilizing Eubacterium acidaminophilum al-2 (DSM 3953).</title>
        <authorList>
            <person name="Poehlein A."/>
            <person name="Andreesen J.R."/>
            <person name="Daniel R."/>
        </authorList>
    </citation>
    <scope>NUCLEOTIDE SEQUENCE [LARGE SCALE GENOMIC DNA]</scope>
    <source>
        <strain evidence="8 9">DSM 3953</strain>
    </source>
</reference>
<dbReference type="GO" id="GO:0006145">
    <property type="term" value="P:purine nucleobase catabolic process"/>
    <property type="evidence" value="ECO:0007669"/>
    <property type="project" value="TreeGrafter"/>
</dbReference>
<evidence type="ECO:0000256" key="3">
    <source>
        <dbReference type="ARBA" id="ARBA00022723"/>
    </source>
</evidence>
<keyword evidence="9" id="KW-1185">Reference proteome</keyword>
<dbReference type="SUPFAM" id="SSF51338">
    <property type="entry name" value="Composite domain of metallo-dependent hydrolases"/>
    <property type="match status" value="1"/>
</dbReference>
<dbReference type="PROSITE" id="PS00482">
    <property type="entry name" value="DIHYDROOROTASE_1"/>
    <property type="match status" value="1"/>
</dbReference>
<feature type="binding site" evidence="6">
    <location>
        <position position="213"/>
    </location>
    <ligand>
        <name>Zn(2+)</name>
        <dbReference type="ChEBI" id="CHEBI:29105"/>
        <label>2</label>
    </ligand>
</feature>
<dbReference type="InterPro" id="IPR032466">
    <property type="entry name" value="Metal_Hydrolase"/>
</dbReference>
<dbReference type="GO" id="GO:0044205">
    <property type="term" value="P:'de novo' UMP biosynthetic process"/>
    <property type="evidence" value="ECO:0007669"/>
    <property type="project" value="UniProtKB-UniRule"/>
</dbReference>
<evidence type="ECO:0000259" key="7">
    <source>
        <dbReference type="Pfam" id="PF01979"/>
    </source>
</evidence>
<dbReference type="HAMAP" id="MF_00220_B">
    <property type="entry name" value="PyrC_classI_B"/>
    <property type="match status" value="1"/>
</dbReference>
<feature type="binding site" evidence="6">
    <location>
        <position position="149"/>
    </location>
    <ligand>
        <name>Zn(2+)</name>
        <dbReference type="ChEBI" id="CHEBI:29105"/>
        <label>2</label>
    </ligand>
</feature>
<comment type="catalytic activity">
    <reaction evidence="6">
        <text>(S)-dihydroorotate + H2O = N-carbamoyl-L-aspartate + H(+)</text>
        <dbReference type="Rhea" id="RHEA:24296"/>
        <dbReference type="ChEBI" id="CHEBI:15377"/>
        <dbReference type="ChEBI" id="CHEBI:15378"/>
        <dbReference type="ChEBI" id="CHEBI:30864"/>
        <dbReference type="ChEBI" id="CHEBI:32814"/>
        <dbReference type="EC" id="3.5.2.3"/>
    </reaction>
</comment>
<feature type="active site" evidence="6">
    <location>
        <position position="280"/>
    </location>
</feature>
<dbReference type="InterPro" id="IPR050138">
    <property type="entry name" value="DHOase/Allantoinase_Hydrolase"/>
</dbReference>
<sequence>MELLIKNARIVDHAQDFIGDIYIKDGIINEVGRDISEKGCRVFDALGIVVMPAFTDLHVHFREPGFTYKEDIESGSRAAARGGYTTVNLMANTNPPCSSMDIVNQVMERVGSVGLVDAFQCVSITSGMQGDEISHLDLITEPVKCLSDDGKGVASSGLMLKAMQKCKEKGLVIMSHAEDASISKDDYRLAENLMTWRDLQLCRESGAHLHMCHVSTKEAIDYITQAKLEGLNVTCEVAPHHIYATDSLDYKVNPPFRKMSDIEAIIAAIKLGIVDAIATDHAPHTSEDKRQGAPGISGIETSFPLCYTSLVKKGHIDLCKLSDIMSRRPAEILGINKGRIGVGCEADLVIVDIEDCYEIDPQKFASKGKNTPFAGDKVYGKVLITFKSGRIVYDYKDE</sequence>
<dbReference type="EMBL" id="CP007452">
    <property type="protein sequence ID" value="AHM56245.1"/>
    <property type="molecule type" value="Genomic_DNA"/>
</dbReference>
<proteinExistence type="inferred from homology"/>
<dbReference type="PATRIC" id="fig|1286171.3.peg.896"/>
<accession>W8T5W5</accession>
<evidence type="ECO:0000256" key="6">
    <source>
        <dbReference type="HAMAP-Rule" id="MF_00220"/>
    </source>
</evidence>
<dbReference type="NCBIfam" id="TIGR00857">
    <property type="entry name" value="pyrC_multi"/>
    <property type="match status" value="1"/>
</dbReference>
<feature type="binding site" evidence="6">
    <location>
        <position position="58"/>
    </location>
    <ligand>
        <name>Zn(2+)</name>
        <dbReference type="ChEBI" id="CHEBI:29105"/>
        <label>1</label>
    </ligand>
</feature>
<dbReference type="Pfam" id="PF01979">
    <property type="entry name" value="Amidohydro_1"/>
    <property type="match status" value="1"/>
</dbReference>
<dbReference type="PANTHER" id="PTHR43668:SF2">
    <property type="entry name" value="ALLANTOINASE"/>
    <property type="match status" value="1"/>
</dbReference>
<feature type="domain" description="Amidohydrolase-related" evidence="7">
    <location>
        <begin position="49"/>
        <end position="392"/>
    </location>
</feature>
<feature type="binding site" evidence="6">
    <location>
        <position position="176"/>
    </location>
    <ligand>
        <name>Zn(2+)</name>
        <dbReference type="ChEBI" id="CHEBI:29105"/>
        <label>2</label>
    </ligand>
</feature>
<organism evidence="8 9">
    <name type="scientific">Peptoclostridium acidaminophilum DSM 3953</name>
    <dbReference type="NCBI Taxonomy" id="1286171"/>
    <lineage>
        <taxon>Bacteria</taxon>
        <taxon>Bacillati</taxon>
        <taxon>Bacillota</taxon>
        <taxon>Clostridia</taxon>
        <taxon>Peptostreptococcales</taxon>
        <taxon>Peptoclostridiaceae</taxon>
        <taxon>Peptoclostridium</taxon>
    </lineage>
</organism>
<dbReference type="EC" id="3.5.2.3" evidence="6"/>
<comment type="similarity">
    <text evidence="2 6">Belongs to the metallo-dependent hydrolases superfamily. DHOase family. Class I DHOase subfamily.</text>
</comment>
<dbReference type="InterPro" id="IPR006680">
    <property type="entry name" value="Amidohydro-rel"/>
</dbReference>
<protein>
    <recommendedName>
        <fullName evidence="6">Dihydroorotase</fullName>
        <shortName evidence="6">DHOase</shortName>
        <ecNumber evidence="6">3.5.2.3</ecNumber>
    </recommendedName>
</protein>
<dbReference type="InterPro" id="IPR011059">
    <property type="entry name" value="Metal-dep_hydrolase_composite"/>
</dbReference>
<dbReference type="HOGENOM" id="CLU_015572_1_2_9"/>
<dbReference type="RefSeq" id="WP_025435258.1">
    <property type="nucleotide sequence ID" value="NZ_CP007452.1"/>
</dbReference>
<evidence type="ECO:0000313" key="8">
    <source>
        <dbReference type="EMBL" id="AHM56245.1"/>
    </source>
</evidence>
<dbReference type="SUPFAM" id="SSF51556">
    <property type="entry name" value="Metallo-dependent hydrolases"/>
    <property type="match status" value="1"/>
</dbReference>
<dbReference type="Proteomes" id="UP000019591">
    <property type="component" value="Chromosome"/>
</dbReference>
<keyword evidence="5 6" id="KW-0665">Pyrimidine biosynthesis</keyword>
<evidence type="ECO:0000256" key="1">
    <source>
        <dbReference type="ARBA" id="ARBA00002368"/>
    </source>
</evidence>
<dbReference type="GO" id="GO:0004038">
    <property type="term" value="F:allantoinase activity"/>
    <property type="evidence" value="ECO:0007669"/>
    <property type="project" value="TreeGrafter"/>
</dbReference>
<name>W8T5W5_PEPAC</name>
<comment type="pathway">
    <text evidence="6">Pyrimidine metabolism; UMP biosynthesis via de novo pathway; (S)-dihydroorotate from bicarbonate: step 3/3.</text>
</comment>
<feature type="binding site" evidence="6">
    <location>
        <begin position="60"/>
        <end position="62"/>
    </location>
    <ligand>
        <name>substrate</name>
    </ligand>
</feature>
<keyword evidence="6" id="KW-0862">Zinc</keyword>
<dbReference type="KEGG" id="eac:EAL2_c09460"/>
<feature type="binding site" evidence="6">
    <location>
        <begin position="294"/>
        <end position="295"/>
    </location>
    <ligand>
        <name>substrate</name>
    </ligand>
</feature>
<feature type="binding site" evidence="6">
    <location>
        <position position="149"/>
    </location>
    <ligand>
        <name>Zn(2+)</name>
        <dbReference type="ChEBI" id="CHEBI:29105"/>
        <label>1</label>
    </ligand>
</feature>
<evidence type="ECO:0000256" key="5">
    <source>
        <dbReference type="ARBA" id="ARBA00022975"/>
    </source>
</evidence>
<keyword evidence="3 6" id="KW-0479">Metal-binding</keyword>
<feature type="binding site" evidence="6">
    <location>
        <position position="60"/>
    </location>
    <ligand>
        <name>Zn(2+)</name>
        <dbReference type="ChEBI" id="CHEBI:29105"/>
        <label>1</label>
    </ligand>
</feature>
<feature type="binding site" evidence="6">
    <location>
        <position position="253"/>
    </location>
    <ligand>
        <name>substrate</name>
    </ligand>
</feature>
<feature type="binding site" evidence="6">
    <location>
        <position position="92"/>
    </location>
    <ligand>
        <name>substrate</name>
    </ligand>
</feature>
<dbReference type="CDD" id="cd01317">
    <property type="entry name" value="DHOase_IIa"/>
    <property type="match status" value="1"/>
</dbReference>
<comment type="function">
    <text evidence="1 6">Catalyzes the reversible cyclization of carbamoyl aspartate to dihydroorotate.</text>
</comment>